<reference evidence="3 5" key="1">
    <citation type="submission" date="2016-11" db="EMBL/GenBank/DDBJ databases">
        <authorList>
            <person name="Jaros S."/>
            <person name="Januszkiewicz K."/>
            <person name="Wedrychowicz H."/>
        </authorList>
    </citation>
    <scope>NUCLEOTIDE SEQUENCE [LARGE SCALE GENOMIC DNA]</scope>
    <source>
        <strain evidence="3 5">DSM 784</strain>
    </source>
</reference>
<sequence length="333" mass="36319">MKAITINKFGHPNETFETIEYPVPLIGDDDVLIKVMATSINPIDYKIRGGYLPHLVPSFPAILHCDVSGIVEQVGSNVTEFQIGDHIYGCIGGVAGIDGALAEYTKADYRLLSRMPKNLNFAEAAAIPLVGITAYEAIFQRANIQPGQKILVYGSIGGVGHLALQFAKALGAEVYATVSNEMQAVIAKKLGADYTINYKEETVENFVAEYTGGKGFDLVFDTIGNQNLYNSFNAVKIKGTVVTTLSLDTIDISPVHEKALEFHTVYMIIPILYNDIAGKIEHGQILKHITRLVEQGKVKPLIDKRKFTFGQIAEAHQYAETNGNTGKIAITVN</sequence>
<evidence type="ECO:0000313" key="5">
    <source>
        <dbReference type="Proteomes" id="UP000183788"/>
    </source>
</evidence>
<keyword evidence="6" id="KW-1185">Reference proteome</keyword>
<evidence type="ECO:0000313" key="4">
    <source>
        <dbReference type="EMBL" id="WQG90149.1"/>
    </source>
</evidence>
<dbReference type="PANTHER" id="PTHR44154:SF1">
    <property type="entry name" value="QUINONE OXIDOREDUCTASE"/>
    <property type="match status" value="1"/>
</dbReference>
<dbReference type="SMART" id="SM00829">
    <property type="entry name" value="PKS_ER"/>
    <property type="match status" value="1"/>
</dbReference>
<dbReference type="Pfam" id="PF08240">
    <property type="entry name" value="ADH_N"/>
    <property type="match status" value="1"/>
</dbReference>
<dbReference type="EMBL" id="CP140154">
    <property type="protein sequence ID" value="WQG90149.1"/>
    <property type="molecule type" value="Genomic_DNA"/>
</dbReference>
<protein>
    <submittedName>
        <fullName evidence="3">NADPH2:quinone reductase</fullName>
    </submittedName>
    <submittedName>
        <fullName evidence="4">Zinc-dependent alcohol dehydrogenase family protein</fullName>
    </submittedName>
</protein>
<dbReference type="InterPro" id="IPR051603">
    <property type="entry name" value="Zinc-ADH_QOR/CCCR"/>
</dbReference>
<dbReference type="AlphaFoldDB" id="A0A1K1R5W9"/>
<dbReference type="Proteomes" id="UP001326715">
    <property type="component" value="Chromosome"/>
</dbReference>
<dbReference type="PANTHER" id="PTHR44154">
    <property type="entry name" value="QUINONE OXIDOREDUCTASE"/>
    <property type="match status" value="1"/>
</dbReference>
<dbReference type="InterPro" id="IPR013149">
    <property type="entry name" value="ADH-like_C"/>
</dbReference>
<dbReference type="Gene3D" id="3.40.50.720">
    <property type="entry name" value="NAD(P)-binding Rossmann-like Domain"/>
    <property type="match status" value="1"/>
</dbReference>
<dbReference type="SUPFAM" id="SSF51735">
    <property type="entry name" value="NAD(P)-binding Rossmann-fold domains"/>
    <property type="match status" value="1"/>
</dbReference>
<evidence type="ECO:0000313" key="6">
    <source>
        <dbReference type="Proteomes" id="UP001326715"/>
    </source>
</evidence>
<dbReference type="RefSeq" id="WP_072362437.1">
    <property type="nucleotide sequence ID" value="NZ_CP139972.1"/>
</dbReference>
<dbReference type="CDD" id="cd08272">
    <property type="entry name" value="MDR6"/>
    <property type="match status" value="1"/>
</dbReference>
<evidence type="ECO:0000313" key="3">
    <source>
        <dbReference type="EMBL" id="SFW67308.1"/>
    </source>
</evidence>
<dbReference type="InterPro" id="IPR011032">
    <property type="entry name" value="GroES-like_sf"/>
</dbReference>
<dbReference type="STRING" id="1004.SAMN05661012_03419"/>
<dbReference type="InterPro" id="IPR036291">
    <property type="entry name" value="NAD(P)-bd_dom_sf"/>
</dbReference>
<dbReference type="GO" id="GO:0016491">
    <property type="term" value="F:oxidoreductase activity"/>
    <property type="evidence" value="ECO:0007669"/>
    <property type="project" value="InterPro"/>
</dbReference>
<feature type="domain" description="Enoyl reductase (ER)" evidence="2">
    <location>
        <begin position="10"/>
        <end position="330"/>
    </location>
</feature>
<evidence type="ECO:0000256" key="1">
    <source>
        <dbReference type="ARBA" id="ARBA00022857"/>
    </source>
</evidence>
<reference evidence="4 6" key="2">
    <citation type="submission" date="2023-11" db="EMBL/GenBank/DDBJ databases">
        <title>MicrobeMod: A computational toolkit for identifying prokaryotic methylation and restriction-modification with nanopore sequencing.</title>
        <authorList>
            <person name="Crits-Christoph A."/>
            <person name="Kang S.C."/>
            <person name="Lee H."/>
            <person name="Ostrov N."/>
        </authorList>
    </citation>
    <scope>NUCLEOTIDE SEQUENCE [LARGE SCALE GENOMIC DNA]</scope>
    <source>
        <strain evidence="4 6">ATCC 23090</strain>
    </source>
</reference>
<dbReference type="Proteomes" id="UP000183788">
    <property type="component" value="Unassembled WGS sequence"/>
</dbReference>
<dbReference type="Gene3D" id="3.90.180.10">
    <property type="entry name" value="Medium-chain alcohol dehydrogenases, catalytic domain"/>
    <property type="match status" value="1"/>
</dbReference>
<accession>A0A1K1R5W9</accession>
<keyword evidence="1" id="KW-0521">NADP</keyword>
<dbReference type="OrthoDB" id="648910at2"/>
<proteinExistence type="predicted"/>
<dbReference type="SUPFAM" id="SSF50129">
    <property type="entry name" value="GroES-like"/>
    <property type="match status" value="1"/>
</dbReference>
<gene>
    <name evidence="3" type="ORF">SAMN05661012_03419</name>
    <name evidence="4" type="ORF">SR876_01470</name>
</gene>
<name>A0A1K1R5W9_9BACT</name>
<evidence type="ECO:0000259" key="2">
    <source>
        <dbReference type="SMART" id="SM00829"/>
    </source>
</evidence>
<dbReference type="EMBL" id="FPIZ01000010">
    <property type="protein sequence ID" value="SFW67308.1"/>
    <property type="molecule type" value="Genomic_DNA"/>
</dbReference>
<dbReference type="InterPro" id="IPR013154">
    <property type="entry name" value="ADH-like_N"/>
</dbReference>
<dbReference type="InterPro" id="IPR020843">
    <property type="entry name" value="ER"/>
</dbReference>
<dbReference type="Pfam" id="PF00107">
    <property type="entry name" value="ADH_zinc_N"/>
    <property type="match status" value="1"/>
</dbReference>
<organism evidence="3 5">
    <name type="scientific">Chitinophaga sancti</name>
    <dbReference type="NCBI Taxonomy" id="1004"/>
    <lineage>
        <taxon>Bacteria</taxon>
        <taxon>Pseudomonadati</taxon>
        <taxon>Bacteroidota</taxon>
        <taxon>Chitinophagia</taxon>
        <taxon>Chitinophagales</taxon>
        <taxon>Chitinophagaceae</taxon>
        <taxon>Chitinophaga</taxon>
    </lineage>
</organism>